<dbReference type="InterPro" id="IPR002711">
    <property type="entry name" value="HNH"/>
</dbReference>
<dbReference type="GO" id="GO:0008270">
    <property type="term" value="F:zinc ion binding"/>
    <property type="evidence" value="ECO:0007669"/>
    <property type="project" value="InterPro"/>
</dbReference>
<organism evidence="5 6">
    <name type="scientific">Arthrobacter psychrolactophilus</name>
    <dbReference type="NCBI Taxonomy" id="92442"/>
    <lineage>
        <taxon>Bacteria</taxon>
        <taxon>Bacillati</taxon>
        <taxon>Actinomycetota</taxon>
        <taxon>Actinomycetes</taxon>
        <taxon>Micrococcales</taxon>
        <taxon>Micrococcaceae</taxon>
        <taxon>Arthrobacter</taxon>
    </lineage>
</organism>
<protein>
    <recommendedName>
        <fullName evidence="7">HNH nuclease domain-containing protein</fullName>
    </recommendedName>
</protein>
<dbReference type="EMBL" id="QJVC01000021">
    <property type="protein sequence ID" value="PYI37480.1"/>
    <property type="molecule type" value="Genomic_DNA"/>
</dbReference>
<feature type="domain" description="HNH" evidence="3">
    <location>
        <begin position="576"/>
        <end position="616"/>
    </location>
</feature>
<feature type="region of interest" description="Disordered" evidence="2">
    <location>
        <begin position="317"/>
        <end position="362"/>
    </location>
</feature>
<comment type="caution">
    <text evidence="5">The sequence shown here is derived from an EMBL/GenBank/DDBJ whole genome shotgun (WGS) entry which is preliminary data.</text>
</comment>
<evidence type="ECO:0000313" key="5">
    <source>
        <dbReference type="EMBL" id="PYI37480.1"/>
    </source>
</evidence>
<dbReference type="RefSeq" id="WP_110486395.1">
    <property type="nucleotide sequence ID" value="NZ_QJVC01000021.1"/>
</dbReference>
<dbReference type="Pfam" id="PF01844">
    <property type="entry name" value="HNH"/>
    <property type="match status" value="1"/>
</dbReference>
<feature type="region of interest" description="Disordered" evidence="2">
    <location>
        <begin position="386"/>
        <end position="415"/>
    </location>
</feature>
<evidence type="ECO:0000256" key="1">
    <source>
        <dbReference type="ARBA" id="ARBA00023450"/>
    </source>
</evidence>
<feature type="compositionally biased region" description="Basic and acidic residues" evidence="2">
    <location>
        <begin position="389"/>
        <end position="407"/>
    </location>
</feature>
<proteinExistence type="inferred from homology"/>
<gene>
    <name evidence="5" type="ORF">CVS30_15155</name>
</gene>
<dbReference type="Gene3D" id="1.10.30.50">
    <property type="match status" value="1"/>
</dbReference>
<accession>A0A2V5J4Y8</accession>
<dbReference type="Proteomes" id="UP000247980">
    <property type="component" value="Unassembled WGS sequence"/>
</dbReference>
<dbReference type="OrthoDB" id="5197219at2"/>
<reference evidence="5 6" key="1">
    <citation type="submission" date="2018-05" db="EMBL/GenBank/DDBJ databases">
        <title>Genetic diversity of glacier-inhabiting Cryobacterium bacteria in China and description of Cryobacterium mengkeensis sp. nov. and Arthrobacter glacialis sp. nov.</title>
        <authorList>
            <person name="Liu Q."/>
            <person name="Xin Y.-H."/>
        </authorList>
    </citation>
    <scope>NUCLEOTIDE SEQUENCE [LARGE SCALE GENOMIC DNA]</scope>
    <source>
        <strain evidence="5 6">B7</strain>
    </source>
</reference>
<evidence type="ECO:0000259" key="3">
    <source>
        <dbReference type="Pfam" id="PF01844"/>
    </source>
</evidence>
<dbReference type="Pfam" id="PF02720">
    <property type="entry name" value="DUF222"/>
    <property type="match status" value="1"/>
</dbReference>
<feature type="compositionally biased region" description="Polar residues" evidence="2">
    <location>
        <begin position="317"/>
        <end position="345"/>
    </location>
</feature>
<name>A0A2V5J4Y8_9MICC</name>
<dbReference type="GO" id="GO:0003676">
    <property type="term" value="F:nucleic acid binding"/>
    <property type="evidence" value="ECO:0007669"/>
    <property type="project" value="InterPro"/>
</dbReference>
<dbReference type="InterPro" id="IPR003870">
    <property type="entry name" value="DUF222"/>
</dbReference>
<comment type="similarity">
    <text evidence="1">Belongs to the Rv1128c/1148c/1588c/1702c/1945/3466 family.</text>
</comment>
<evidence type="ECO:0000256" key="2">
    <source>
        <dbReference type="SAM" id="MobiDB-lite"/>
    </source>
</evidence>
<dbReference type="AlphaFoldDB" id="A0A2V5J4Y8"/>
<keyword evidence="6" id="KW-1185">Reference proteome</keyword>
<dbReference type="InterPro" id="IPR003615">
    <property type="entry name" value="HNH_nuc"/>
</dbReference>
<evidence type="ECO:0000313" key="6">
    <source>
        <dbReference type="Proteomes" id="UP000247980"/>
    </source>
</evidence>
<feature type="region of interest" description="Disordered" evidence="2">
    <location>
        <begin position="682"/>
        <end position="707"/>
    </location>
</feature>
<sequence length="707" mass="76244">MSNREQVPGDRGGAVAQDVAAVLAAITLPSIEPFTSDTRALAGLPARCPFPVPVPEPLTRRSVAQGVYDAGILALGAVKVLEDALAACKAGILDRVMGAARVEAEAGELDQWQNGVAQSSAVSNMALVLRIPEVTASSLVYHSMDLREHFPDTMAALGAGELSWRHACTVVDEIGTLRENPDTTDTDVAVFEAKLLLLAVGTTAGCFASKARRARESMFPGTIVTRTKQAFAARKMVSEPGKDNMSWMTFYLPTVTANAIMTRCTRIARAVKEDARQQQEANDHAGGTEDCREYRTLTQLRVDIAAVQLLGQELPTTTFSGPVSFQSTSQPGPTASSVGSARNSGSNGGDASGTRNGGAFFSEGVSFGPTPVFGTGSDRGVTLIDEEPSWAHKIPENNGNQREDPRHGAQTPTVDVPLSGAILSNTSTNKDTGACRDTDGEPIAGVVMGDGSGFVDGMVDGIVEDAAREYLEQLEQLAQGRIIQGPPLPEATILLKVPFLGLLDITDEPAELVGVDGGPVPEDIARKLLAGSSTFLRVLTDPVSGEVLPLNPERYTLRNVEKEMLRALAESCYFPNCMNPVMDTEFDHLHPFEKGGKSTAGNLRPACRRHHAMKHFKDDKDRHGNYRRYKEPHRQGIRLRGWTPQPLPDGRVGWITPTGAYEPPQYEEPQRTMYPTWLKKRIIKSLTPKPPDEPREPENPGNPGTDN</sequence>
<feature type="domain" description="DUF222" evidence="4">
    <location>
        <begin position="107"/>
        <end position="291"/>
    </location>
</feature>
<dbReference type="CDD" id="cd00085">
    <property type="entry name" value="HNHc"/>
    <property type="match status" value="1"/>
</dbReference>
<evidence type="ECO:0000259" key="4">
    <source>
        <dbReference type="Pfam" id="PF02720"/>
    </source>
</evidence>
<dbReference type="GO" id="GO:0004519">
    <property type="term" value="F:endonuclease activity"/>
    <property type="evidence" value="ECO:0007669"/>
    <property type="project" value="InterPro"/>
</dbReference>
<evidence type="ECO:0008006" key="7">
    <source>
        <dbReference type="Google" id="ProtNLM"/>
    </source>
</evidence>